<evidence type="ECO:0000256" key="1">
    <source>
        <dbReference type="SAM" id="MobiDB-lite"/>
    </source>
</evidence>
<evidence type="ECO:0000313" key="4">
    <source>
        <dbReference type="Proteomes" id="UP000216225"/>
    </source>
</evidence>
<dbReference type="EMBL" id="NKDB02000001">
    <property type="protein sequence ID" value="RKJ99521.1"/>
    <property type="molecule type" value="Genomic_DNA"/>
</dbReference>
<reference evidence="3 4" key="1">
    <citation type="submission" date="2018-09" db="EMBL/GenBank/DDBJ databases">
        <title>Genome comparison of Alicycliphilus sp. BQ1, a polyurethanolytic bacterium, with its closest phylogenetic relatives Alicycliphilus denitrificans BC and K601, unable to attack polyurethane.</title>
        <authorList>
            <person name="Loza-Tavera H."/>
            <person name="Lozano L."/>
            <person name="Cevallos M."/>
            <person name="Maya-Lucas O."/>
            <person name="Garcia-Mena J."/>
            <person name="Hernandez J."/>
        </authorList>
    </citation>
    <scope>NUCLEOTIDE SEQUENCE [LARGE SCALE GENOMIC DNA]</scope>
    <source>
        <strain evidence="3 4">BQ1</strain>
    </source>
</reference>
<dbReference type="AlphaFoldDB" id="A0A3R7EGY3"/>
<dbReference type="Proteomes" id="UP000216225">
    <property type="component" value="Unassembled WGS sequence"/>
</dbReference>
<dbReference type="RefSeq" id="WP_094436470.1">
    <property type="nucleotide sequence ID" value="NZ_AP024172.1"/>
</dbReference>
<evidence type="ECO:0000313" key="3">
    <source>
        <dbReference type="EMBL" id="RKJ99521.1"/>
    </source>
</evidence>
<feature type="transmembrane region" description="Helical" evidence="2">
    <location>
        <begin position="51"/>
        <end position="72"/>
    </location>
</feature>
<keyword evidence="2" id="KW-0472">Membrane</keyword>
<feature type="region of interest" description="Disordered" evidence="1">
    <location>
        <begin position="78"/>
        <end position="97"/>
    </location>
</feature>
<protein>
    <submittedName>
        <fullName evidence="3">Uncharacterized protein</fullName>
    </submittedName>
</protein>
<comment type="caution">
    <text evidence="3">The sequence shown here is derived from an EMBL/GenBank/DDBJ whole genome shotgun (WGS) entry which is preliminary data.</text>
</comment>
<keyword evidence="2" id="KW-1133">Transmembrane helix</keyword>
<organism evidence="3 4">
    <name type="scientific">Alicycliphilus denitrificans</name>
    <dbReference type="NCBI Taxonomy" id="179636"/>
    <lineage>
        <taxon>Bacteria</taxon>
        <taxon>Pseudomonadati</taxon>
        <taxon>Pseudomonadota</taxon>
        <taxon>Betaproteobacteria</taxon>
        <taxon>Burkholderiales</taxon>
        <taxon>Comamonadaceae</taxon>
        <taxon>Alicycliphilus</taxon>
    </lineage>
</organism>
<accession>A0A3R7EGY3</accession>
<evidence type="ECO:0000256" key="2">
    <source>
        <dbReference type="SAM" id="Phobius"/>
    </source>
</evidence>
<keyword evidence="2" id="KW-0812">Transmembrane</keyword>
<gene>
    <name evidence="3" type="ORF">CE154_007280</name>
</gene>
<sequence length="97" mass="10944">MGLDQIAIALLGATAAWLSQTRSALLRRWACIFGLLGQPFWFYASWKAEQWGIFAVSIVYLGAWLHGLKVYWLTPRRNRDAPDTGLSTIQFTPGRDS</sequence>
<proteinExistence type="predicted"/>
<name>A0A3R7EGY3_9BURK</name>